<proteinExistence type="predicted"/>
<evidence type="ECO:0000313" key="1">
    <source>
        <dbReference type="EMBL" id="PYI18970.1"/>
    </source>
</evidence>
<protein>
    <submittedName>
        <fullName evidence="1">Uncharacterized protein</fullName>
    </submittedName>
</protein>
<accession>A0A2V5HRS3</accession>
<dbReference type="OMA" id="GHGWKLF"/>
<gene>
    <name evidence="1" type="ORF">BO99DRAFT_459851</name>
</gene>
<sequence>MHQYLKWDQRRYPCLAGVPWTERSSAVCLPDTPILSVVRFNFRPDVNLTDSSHVTFVLWEKSLAFVSSIPGFRRLHWALLHNEPQGVIVLLQWQHGDAWREFQSSFGFGLILPLLQEKPLLNRCLQLTLPPTFAAGSDHFLELANLSLLVGLDTQWDAAEAQRKIETEWTSTVQGLANADPVAPSATPKLLCSIGGWVERDLPAESPNFVGLFLWRSPSSADLVNHSTKSQTSWLGPDTQIIEMSTLLTGHLRQYNPVPFSTKTAGSLQPFSSTILAKPIAAPQYTFHKGLSHTSGWDSWGSQSYNGVDSGQRICPSPSVYWCPMGAMSQHGFPSVGDIWPRQEFPTSLLDVVWLQVDETHPGIFQILRDLRLAIYDSLGCPILCWGREIGKARSQAKTSQIGLLIKWVSSRNFPALARLDQLIQEAVATAAGAIQPLSAVRYCAVLPTKDPCRLELFSIYIPNDECHKRLLWYAYHRYQYSMLPPRSGRASLHVRPSPDYAAHHYYQGFHKDEVTDVGQPPGNGIIRFSACTSWLNAEARAEWYADFAHQAAHQYERLGYIIDWFQTLAVSADCLDRFGADGTGVNRELGVGGPISIL</sequence>
<dbReference type="AlphaFoldDB" id="A0A2V5HRS3"/>
<organism evidence="1 2">
    <name type="scientific">Aspergillus violaceofuscus (strain CBS 115571)</name>
    <dbReference type="NCBI Taxonomy" id="1450538"/>
    <lineage>
        <taxon>Eukaryota</taxon>
        <taxon>Fungi</taxon>
        <taxon>Dikarya</taxon>
        <taxon>Ascomycota</taxon>
        <taxon>Pezizomycotina</taxon>
        <taxon>Eurotiomycetes</taxon>
        <taxon>Eurotiomycetidae</taxon>
        <taxon>Eurotiales</taxon>
        <taxon>Aspergillaceae</taxon>
        <taxon>Aspergillus</taxon>
    </lineage>
</organism>
<dbReference type="EMBL" id="KZ825139">
    <property type="protein sequence ID" value="PYI18970.1"/>
    <property type="molecule type" value="Genomic_DNA"/>
</dbReference>
<reference evidence="1 2" key="1">
    <citation type="submission" date="2018-02" db="EMBL/GenBank/DDBJ databases">
        <title>The genomes of Aspergillus section Nigri reveals drivers in fungal speciation.</title>
        <authorList>
            <consortium name="DOE Joint Genome Institute"/>
            <person name="Vesth T.C."/>
            <person name="Nybo J."/>
            <person name="Theobald S."/>
            <person name="Brandl J."/>
            <person name="Frisvad J.C."/>
            <person name="Nielsen K.F."/>
            <person name="Lyhne E.K."/>
            <person name="Kogle M.E."/>
            <person name="Kuo A."/>
            <person name="Riley R."/>
            <person name="Clum A."/>
            <person name="Nolan M."/>
            <person name="Lipzen A."/>
            <person name="Salamov A."/>
            <person name="Henrissat B."/>
            <person name="Wiebenga A."/>
            <person name="De vries R.P."/>
            <person name="Grigoriev I.V."/>
            <person name="Mortensen U.H."/>
            <person name="Andersen M.R."/>
            <person name="Baker S.E."/>
        </authorList>
    </citation>
    <scope>NUCLEOTIDE SEQUENCE [LARGE SCALE GENOMIC DNA]</scope>
    <source>
        <strain evidence="1 2">CBS 115571</strain>
    </source>
</reference>
<dbReference type="Proteomes" id="UP000249829">
    <property type="component" value="Unassembled WGS sequence"/>
</dbReference>
<evidence type="ECO:0000313" key="2">
    <source>
        <dbReference type="Proteomes" id="UP000249829"/>
    </source>
</evidence>
<name>A0A2V5HRS3_ASPV1</name>
<keyword evidence="2" id="KW-1185">Reference proteome</keyword>